<keyword evidence="1" id="KW-1133">Transmembrane helix</keyword>
<name>A0A919E9Z0_9ACTN</name>
<reference evidence="2" key="2">
    <citation type="submission" date="2020-09" db="EMBL/GenBank/DDBJ databases">
        <authorList>
            <person name="Sun Q."/>
            <person name="Ohkuma M."/>
        </authorList>
    </citation>
    <scope>NUCLEOTIDE SEQUENCE</scope>
    <source>
        <strain evidence="2">JCM 4059</strain>
    </source>
</reference>
<feature type="transmembrane region" description="Helical" evidence="1">
    <location>
        <begin position="783"/>
        <end position="801"/>
    </location>
</feature>
<evidence type="ECO:0000313" key="3">
    <source>
        <dbReference type="Proteomes" id="UP000638313"/>
    </source>
</evidence>
<feature type="transmembrane region" description="Helical" evidence="1">
    <location>
        <begin position="552"/>
        <end position="570"/>
    </location>
</feature>
<protein>
    <submittedName>
        <fullName evidence="2">Uncharacterized protein</fullName>
    </submittedName>
</protein>
<comment type="caution">
    <text evidence="2">The sequence shown here is derived from an EMBL/GenBank/DDBJ whole genome shotgun (WGS) entry which is preliminary data.</text>
</comment>
<dbReference type="Pfam" id="PF19683">
    <property type="entry name" value="DUF6185"/>
    <property type="match status" value="1"/>
</dbReference>
<feature type="transmembrane region" description="Helical" evidence="1">
    <location>
        <begin position="305"/>
        <end position="324"/>
    </location>
</feature>
<evidence type="ECO:0000256" key="1">
    <source>
        <dbReference type="SAM" id="Phobius"/>
    </source>
</evidence>
<keyword evidence="1" id="KW-0812">Transmembrane</keyword>
<gene>
    <name evidence="2" type="ORF">GCM10010218_05100</name>
</gene>
<proteinExistence type="predicted"/>
<feature type="transmembrane region" description="Helical" evidence="1">
    <location>
        <begin position="494"/>
        <end position="514"/>
    </location>
</feature>
<feature type="transmembrane region" description="Helical" evidence="1">
    <location>
        <begin position="432"/>
        <end position="453"/>
    </location>
</feature>
<feature type="transmembrane region" description="Helical" evidence="1">
    <location>
        <begin position="836"/>
        <end position="854"/>
    </location>
</feature>
<feature type="transmembrane region" description="Helical" evidence="1">
    <location>
        <begin position="754"/>
        <end position="771"/>
    </location>
</feature>
<dbReference type="InterPro" id="IPR046176">
    <property type="entry name" value="DUF6185"/>
</dbReference>
<organism evidence="2 3">
    <name type="scientific">Streptomyces mashuensis</name>
    <dbReference type="NCBI Taxonomy" id="33904"/>
    <lineage>
        <taxon>Bacteria</taxon>
        <taxon>Bacillati</taxon>
        <taxon>Actinomycetota</taxon>
        <taxon>Actinomycetes</taxon>
        <taxon>Kitasatosporales</taxon>
        <taxon>Streptomycetaceae</taxon>
        <taxon>Streptomyces</taxon>
    </lineage>
</organism>
<feature type="transmembrane region" description="Helical" evidence="1">
    <location>
        <begin position="680"/>
        <end position="700"/>
    </location>
</feature>
<dbReference type="Proteomes" id="UP000638313">
    <property type="component" value="Unassembled WGS sequence"/>
</dbReference>
<keyword evidence="3" id="KW-1185">Reference proteome</keyword>
<dbReference type="EMBL" id="BNBD01000001">
    <property type="protein sequence ID" value="GHF27149.1"/>
    <property type="molecule type" value="Genomic_DNA"/>
</dbReference>
<reference evidence="2" key="1">
    <citation type="journal article" date="2014" name="Int. J. Syst. Evol. Microbiol.">
        <title>Complete genome sequence of Corynebacterium casei LMG S-19264T (=DSM 44701T), isolated from a smear-ripened cheese.</title>
        <authorList>
            <consortium name="US DOE Joint Genome Institute (JGI-PGF)"/>
            <person name="Walter F."/>
            <person name="Albersmeier A."/>
            <person name="Kalinowski J."/>
            <person name="Ruckert C."/>
        </authorList>
    </citation>
    <scope>NUCLEOTIDE SEQUENCE</scope>
    <source>
        <strain evidence="2">JCM 4059</strain>
    </source>
</reference>
<keyword evidence="1" id="KW-0472">Membrane</keyword>
<accession>A0A919E9Z0</accession>
<feature type="transmembrane region" description="Helical" evidence="1">
    <location>
        <begin position="235"/>
        <end position="259"/>
    </location>
</feature>
<feature type="transmembrane region" description="Helical" evidence="1">
    <location>
        <begin position="384"/>
        <end position="411"/>
    </location>
</feature>
<feature type="transmembrane region" description="Helical" evidence="1">
    <location>
        <begin position="526"/>
        <end position="546"/>
    </location>
</feature>
<dbReference type="AlphaFoldDB" id="A0A919E9Z0"/>
<sequence>MRPVQRLPAPGMTRRRGWRWLALVVVLLGWWVGQPAESRAAGAAADCSLAQPDKLHVTSRLAFHRQRPDFIEVEQTTSIWGTEQQWGADIAEALTLSAESPKYREAMRCLLTPRGHPPEWQTTSPQATKHGDRVTLHYESWNLIDSAGRFTIGPWTVDVRPDHDWKAALQAPRTLTGASWERIEVDPGGLGISAARPAGEADIDRHGRAWKNHPPPVEARLVPPQDFAPQLSPHVAWIGSLGIVSWWISASGVIATSAWRFRRKAEGTPEKAATRALTNTVLQWAGLSAALGLTLLLLLRSSSGVHSWRALIVIASGLALVLLAKPWSSFMQGADDSRNGIKARHAIVASTTSAAALGLLVIAAPHLFGLEWNLTPTVPPTTSAIVGLVLLNLSALWLWLTAIAAWAWRFASEGKLGGAAWGSGVRHPLRRIAVIGSSLAVLAALLVACRLLAFEFMWERADWLGQARALFGSGYTGALGRQLADFASRGPQWVYAYTWMLTGIALVALLHSSSRTRPDTSLGPQGVDLLLVTGVFAIIVALRSALFAGSVAALYGLWLPLNMAALYAMVKVGRRWSVLGRVSHKAEKDCVVAELSTPAGTQRLMDDARKCRDLLHQLHLVDHGRKGDADRHGLEEQLRSLHDWRPGRCRHNCLPDSVSMVDVALGWGPHPRWWENALNAARWAALFGILPSMVTAWYAKAYGPHHWAHTLNSPVGIPDTAGTFLAQEMSFAGAGLVLGALWRVLPGERGPVRAFYLFVAWLVPIGVVAGLDLGIGHQQLGEQVLSIILMLMVLTLTSMWMDTDTFSRERPYWMRRLGLLASIYHVHGLSGQLAFLFAQLVAVVTIWSQIIAVTK</sequence>
<evidence type="ECO:0000313" key="2">
    <source>
        <dbReference type="EMBL" id="GHF27149.1"/>
    </source>
</evidence>
<feature type="transmembrane region" description="Helical" evidence="1">
    <location>
        <begin position="345"/>
        <end position="364"/>
    </location>
</feature>
<feature type="transmembrane region" description="Helical" evidence="1">
    <location>
        <begin position="280"/>
        <end position="299"/>
    </location>
</feature>